<evidence type="ECO:0000256" key="8">
    <source>
        <dbReference type="SAM" id="Phobius"/>
    </source>
</evidence>
<dbReference type="AlphaFoldDB" id="A0A2R6WSK9"/>
<evidence type="ECO:0000256" key="3">
    <source>
        <dbReference type="ARBA" id="ARBA00022692"/>
    </source>
</evidence>
<dbReference type="InterPro" id="IPR027417">
    <property type="entry name" value="P-loop_NTPase"/>
</dbReference>
<reference evidence="10" key="1">
    <citation type="journal article" date="2017" name="Cell">
        <title>Insights into land plant evolution garnered from the Marchantia polymorpha genome.</title>
        <authorList>
            <person name="Bowman J.L."/>
            <person name="Kohchi T."/>
            <person name="Yamato K.T."/>
            <person name="Jenkins J."/>
            <person name="Shu S."/>
            <person name="Ishizaki K."/>
            <person name="Yamaoka S."/>
            <person name="Nishihama R."/>
            <person name="Nakamura Y."/>
            <person name="Berger F."/>
            <person name="Adam C."/>
            <person name="Aki S.S."/>
            <person name="Althoff F."/>
            <person name="Araki T."/>
            <person name="Arteaga-Vazquez M.A."/>
            <person name="Balasubrmanian S."/>
            <person name="Barry K."/>
            <person name="Bauer D."/>
            <person name="Boehm C.R."/>
            <person name="Briginshaw L."/>
            <person name="Caballero-Perez J."/>
            <person name="Catarino B."/>
            <person name="Chen F."/>
            <person name="Chiyoda S."/>
            <person name="Chovatia M."/>
            <person name="Davies K.M."/>
            <person name="Delmans M."/>
            <person name="Demura T."/>
            <person name="Dierschke T."/>
            <person name="Dolan L."/>
            <person name="Dorantes-Acosta A.E."/>
            <person name="Eklund D.M."/>
            <person name="Florent S.N."/>
            <person name="Flores-Sandoval E."/>
            <person name="Fujiyama A."/>
            <person name="Fukuzawa H."/>
            <person name="Galik B."/>
            <person name="Grimanelli D."/>
            <person name="Grimwood J."/>
            <person name="Grossniklaus U."/>
            <person name="Hamada T."/>
            <person name="Haseloff J."/>
            <person name="Hetherington A.J."/>
            <person name="Higo A."/>
            <person name="Hirakawa Y."/>
            <person name="Hundley H.N."/>
            <person name="Ikeda Y."/>
            <person name="Inoue K."/>
            <person name="Inoue S.I."/>
            <person name="Ishida S."/>
            <person name="Jia Q."/>
            <person name="Kakita M."/>
            <person name="Kanazawa T."/>
            <person name="Kawai Y."/>
            <person name="Kawashima T."/>
            <person name="Kennedy M."/>
            <person name="Kinose K."/>
            <person name="Kinoshita T."/>
            <person name="Kohara Y."/>
            <person name="Koide E."/>
            <person name="Komatsu K."/>
            <person name="Kopischke S."/>
            <person name="Kubo M."/>
            <person name="Kyozuka J."/>
            <person name="Lagercrantz U."/>
            <person name="Lin S.S."/>
            <person name="Lindquist E."/>
            <person name="Lipzen A.M."/>
            <person name="Lu C.W."/>
            <person name="De Luna E."/>
            <person name="Martienssen R.A."/>
            <person name="Minamino N."/>
            <person name="Mizutani M."/>
            <person name="Mizutani M."/>
            <person name="Mochizuki N."/>
            <person name="Monte I."/>
            <person name="Mosher R."/>
            <person name="Nagasaki H."/>
            <person name="Nakagami H."/>
            <person name="Naramoto S."/>
            <person name="Nishitani K."/>
            <person name="Ohtani M."/>
            <person name="Okamoto T."/>
            <person name="Okumura M."/>
            <person name="Phillips J."/>
            <person name="Pollak B."/>
            <person name="Reinders A."/>
            <person name="Rovekamp M."/>
            <person name="Sano R."/>
            <person name="Sawa S."/>
            <person name="Schmid M.W."/>
            <person name="Shirakawa M."/>
            <person name="Solano R."/>
            <person name="Spunde A."/>
            <person name="Suetsugu N."/>
            <person name="Sugano S."/>
            <person name="Sugiyama A."/>
            <person name="Sun R."/>
            <person name="Suzuki Y."/>
            <person name="Takenaka M."/>
            <person name="Takezawa D."/>
            <person name="Tomogane H."/>
            <person name="Tsuzuki M."/>
            <person name="Ueda T."/>
            <person name="Umeda M."/>
            <person name="Ward J.M."/>
            <person name="Watanabe Y."/>
            <person name="Yazaki K."/>
            <person name="Yokoyama R."/>
            <person name="Yoshitake Y."/>
            <person name="Yotsui I."/>
            <person name="Zachgo S."/>
            <person name="Schmutz J."/>
        </authorList>
    </citation>
    <scope>NUCLEOTIDE SEQUENCE [LARGE SCALE GENOMIC DNA]</scope>
    <source>
        <strain evidence="10">Tak-1</strain>
    </source>
</reference>
<feature type="region of interest" description="Disordered" evidence="7">
    <location>
        <begin position="356"/>
        <end position="385"/>
    </location>
</feature>
<evidence type="ECO:0000256" key="5">
    <source>
        <dbReference type="ARBA" id="ARBA00023136"/>
    </source>
</evidence>
<accession>A0A2R6WSK9</accession>
<dbReference type="OrthoDB" id="406981at2759"/>
<keyword evidence="5 8" id="KW-0472">Membrane</keyword>
<comment type="subcellular location">
    <subcellularLocation>
        <location evidence="1">Membrane</location>
        <topology evidence="1">Single-pass membrane protein</topology>
    </subcellularLocation>
</comment>
<keyword evidence="10" id="KW-1185">Reference proteome</keyword>
<name>A0A2R6WSK9_MARPO</name>
<dbReference type="Gene3D" id="3.40.50.300">
    <property type="entry name" value="P-loop containing nucleotide triphosphate hydrolases"/>
    <property type="match status" value="1"/>
</dbReference>
<dbReference type="EMBL" id="KZ772733">
    <property type="protein sequence ID" value="PTQ36842.1"/>
    <property type="molecule type" value="Genomic_DNA"/>
</dbReference>
<keyword evidence="2" id="KW-0808">Transferase</keyword>
<dbReference type="GO" id="GO:0016020">
    <property type="term" value="C:membrane"/>
    <property type="evidence" value="ECO:0007669"/>
    <property type="project" value="UniProtKB-SubCell"/>
</dbReference>
<feature type="transmembrane region" description="Helical" evidence="8">
    <location>
        <begin position="517"/>
        <end position="539"/>
    </location>
</feature>
<dbReference type="SUPFAM" id="SSF52540">
    <property type="entry name" value="P-loop containing nucleoside triphosphate hydrolases"/>
    <property type="match status" value="1"/>
</dbReference>
<proteinExistence type="predicted"/>
<dbReference type="InterPro" id="IPR010635">
    <property type="entry name" value="Heparan_SO4-6-sulfoTrfase"/>
</dbReference>
<evidence type="ECO:0000256" key="4">
    <source>
        <dbReference type="ARBA" id="ARBA00022989"/>
    </source>
</evidence>
<gene>
    <name evidence="9" type="ORF">MARPO_0061s0093</name>
</gene>
<dbReference type="OMA" id="SCSPWKV"/>
<evidence type="ECO:0000256" key="2">
    <source>
        <dbReference type="ARBA" id="ARBA00022679"/>
    </source>
</evidence>
<evidence type="ECO:0000313" key="10">
    <source>
        <dbReference type="Proteomes" id="UP000244005"/>
    </source>
</evidence>
<dbReference type="Proteomes" id="UP000244005">
    <property type="component" value="Unassembled WGS sequence"/>
</dbReference>
<dbReference type="PANTHER" id="PTHR12812:SF0">
    <property type="entry name" value="HEPARAN-SULFATE 6-O-SULFOTRANSFERASE"/>
    <property type="match status" value="1"/>
</dbReference>
<keyword evidence="3 8" id="KW-0812">Transmembrane</keyword>
<sequence>MMALDTDGKWCCFRFPISRIMNALPIAIFLFVLIPQSWAASQLDELHCELTVRSWSEKELAAPQNFQKLKLRDLLFFLHIPRTGGRTYHQCFLKHLFGSDERCPRSYDKLRFDTSRPGCRLISTHDDYSMVQKLPDGKASVITNLREPVARVLSSYEFSVEVAARFLRHYKTRQTSTESALKDTFPFTHKTRTTRTGLMSTLDIWPWKYLVPFFQKDVFARRDAREAGLLKSTTEVAFNNSYDVESLVMPFREFIHHPVAHELIHNGATFQIAGLTNNSCSPEAKQIRACVVDHQHLGRFVLEVAKRRLDNMLYVGLTDNQKESVEFFANVLRGQLSLQHKISLPRVGNLAVKASTEKNQYGPRNPRRRAAADGKRRFSTQSLQDPVPKNTSLVLIEDVIDELLESYQGCVADLRYTQENRRALSLELIAPINYTKKERKLIPESVIAQVIHLNSLDVELYSHAQLLFAKQQFVLEHGLPDVVLATNNERPSSLDSSEQTDIVQQQEPSLQNMQQSFSVVIGFATVFSLSGLILSIFLLRRKKSLRERTPSRVLHPLFTRVHEKI</sequence>
<evidence type="ECO:0000256" key="1">
    <source>
        <dbReference type="ARBA" id="ARBA00004167"/>
    </source>
</evidence>
<evidence type="ECO:0008006" key="11">
    <source>
        <dbReference type="Google" id="ProtNLM"/>
    </source>
</evidence>
<keyword evidence="6" id="KW-0325">Glycoprotein</keyword>
<evidence type="ECO:0000256" key="6">
    <source>
        <dbReference type="ARBA" id="ARBA00023180"/>
    </source>
</evidence>
<dbReference type="PANTHER" id="PTHR12812">
    <property type="entry name" value="HEPARAN SULFATE 6-O-SULFOTRANSFERASE 3"/>
    <property type="match status" value="1"/>
</dbReference>
<organism evidence="9 10">
    <name type="scientific">Marchantia polymorpha</name>
    <name type="common">Common liverwort</name>
    <name type="synonym">Marchantia aquatica</name>
    <dbReference type="NCBI Taxonomy" id="3197"/>
    <lineage>
        <taxon>Eukaryota</taxon>
        <taxon>Viridiplantae</taxon>
        <taxon>Streptophyta</taxon>
        <taxon>Embryophyta</taxon>
        <taxon>Marchantiophyta</taxon>
        <taxon>Marchantiopsida</taxon>
        <taxon>Marchantiidae</taxon>
        <taxon>Marchantiales</taxon>
        <taxon>Marchantiaceae</taxon>
        <taxon>Marchantia</taxon>
    </lineage>
</organism>
<evidence type="ECO:0000256" key="7">
    <source>
        <dbReference type="SAM" id="MobiDB-lite"/>
    </source>
</evidence>
<evidence type="ECO:0000313" key="9">
    <source>
        <dbReference type="EMBL" id="PTQ36842.1"/>
    </source>
</evidence>
<dbReference type="GO" id="GO:0017095">
    <property type="term" value="F:heparan sulfate 6-sulfotransferase activity"/>
    <property type="evidence" value="ECO:0000318"/>
    <property type="project" value="GO_Central"/>
</dbReference>
<dbReference type="Gramene" id="Mp1g24280.1">
    <property type="protein sequence ID" value="Mp1g24280.1.cds"/>
    <property type="gene ID" value="Mp1g24280"/>
</dbReference>
<protein>
    <recommendedName>
        <fullName evidence="11">Sulfotransferase</fullName>
    </recommendedName>
</protein>
<dbReference type="GO" id="GO:0015012">
    <property type="term" value="P:heparan sulfate proteoglycan biosynthetic process"/>
    <property type="evidence" value="ECO:0000318"/>
    <property type="project" value="GO_Central"/>
</dbReference>
<keyword evidence="4 8" id="KW-1133">Transmembrane helix</keyword>